<gene>
    <name evidence="10" type="primary">MDM34</name>
    <name evidence="13" type="ORF">MG3_00648</name>
</gene>
<feature type="region of interest" description="Disordered" evidence="11">
    <location>
        <begin position="442"/>
        <end position="472"/>
    </location>
</feature>
<feature type="compositionally biased region" description="Low complexity" evidence="11">
    <location>
        <begin position="446"/>
        <end position="455"/>
    </location>
</feature>
<dbReference type="GO" id="GO:1990456">
    <property type="term" value="P:mitochondrion-endoplasmic reticulum membrane tethering"/>
    <property type="evidence" value="ECO:0007669"/>
    <property type="project" value="TreeGrafter"/>
</dbReference>
<evidence type="ECO:0000256" key="5">
    <source>
        <dbReference type="ARBA" id="ARBA00022787"/>
    </source>
</evidence>
<proteinExistence type="inferred from homology"/>
<comment type="function">
    <text evidence="10">Component of the ERMES/MDM complex, which serves as a molecular tether to connect the endoplasmic reticulum (ER) and mitochondria. Components of this complex are involved in the control of mitochondrial shape and protein biogenesis, and function in nonvesicular lipid trafficking between the ER and mitochondria. MDM34 is required for the interaction of the ER-resident membrane protein MMM1 and the outer mitochondrial membrane-resident beta-barrel protein MDM10.</text>
</comment>
<feature type="domain" description="SMP-LTD" evidence="12">
    <location>
        <begin position="1"/>
        <end position="204"/>
    </location>
</feature>
<evidence type="ECO:0000256" key="3">
    <source>
        <dbReference type="ARBA" id="ARBA00022452"/>
    </source>
</evidence>
<comment type="similarity">
    <text evidence="10">Belongs to the MDM34 family.</text>
</comment>
<evidence type="ECO:0000256" key="6">
    <source>
        <dbReference type="ARBA" id="ARBA00023055"/>
    </source>
</evidence>
<feature type="compositionally biased region" description="Basic residues" evidence="11">
    <location>
        <begin position="372"/>
        <end position="385"/>
    </location>
</feature>
<evidence type="ECO:0000256" key="9">
    <source>
        <dbReference type="ARBA" id="ARBA00023136"/>
    </source>
</evidence>
<dbReference type="HAMAP" id="MF_03105">
    <property type="entry name" value="Mdm34"/>
    <property type="match status" value="1"/>
</dbReference>
<keyword evidence="5 10" id="KW-1000">Mitochondrion outer membrane</keyword>
<dbReference type="PANTHER" id="PTHR28185:SF1">
    <property type="entry name" value="MITOCHONDRIAL DISTRIBUTION AND MORPHOLOGY PROTEIN 34"/>
    <property type="match status" value="1"/>
</dbReference>
<keyword evidence="7" id="KW-0446">Lipid-binding</keyword>
<dbReference type="InterPro" id="IPR027536">
    <property type="entry name" value="MDM34"/>
</dbReference>
<dbReference type="InterPro" id="IPR031468">
    <property type="entry name" value="SMP_LBD"/>
</dbReference>
<dbReference type="InterPro" id="IPR058825">
    <property type="entry name" value="MDM34_N"/>
</dbReference>
<dbReference type="Pfam" id="PF26545">
    <property type="entry name" value="Mdm34_N"/>
    <property type="match status" value="1"/>
</dbReference>
<keyword evidence="8 10" id="KW-0496">Mitochondrion</keyword>
<keyword evidence="4 10" id="KW-0812">Transmembrane</keyword>
<dbReference type="Proteomes" id="UP000030161">
    <property type="component" value="Unassembled WGS sequence"/>
</dbReference>
<evidence type="ECO:0000256" key="7">
    <source>
        <dbReference type="ARBA" id="ARBA00023121"/>
    </source>
</evidence>
<comment type="domain">
    <text evidence="10">Lacks alpha-helical transmembrane segments, suggesting that it resides in the membrane via beta-sheet conformations similar to those predicted for other outer membrane proteins and porin.</text>
</comment>
<keyword evidence="3 10" id="KW-1134">Transmembrane beta strand</keyword>
<dbReference type="PROSITE" id="PS51847">
    <property type="entry name" value="SMP"/>
    <property type="match status" value="1"/>
</dbReference>
<protein>
    <recommendedName>
        <fullName evidence="10">Mitochondrial distribution and morphology protein 34</fullName>
    </recommendedName>
</protein>
<dbReference type="GO" id="GO:0007005">
    <property type="term" value="P:mitochondrion organization"/>
    <property type="evidence" value="ECO:0007669"/>
    <property type="project" value="InterPro"/>
</dbReference>
<dbReference type="GO" id="GO:0008289">
    <property type="term" value="F:lipid binding"/>
    <property type="evidence" value="ECO:0007669"/>
    <property type="project" value="UniProtKB-KW"/>
</dbReference>
<evidence type="ECO:0000256" key="1">
    <source>
        <dbReference type="ARBA" id="ARBA00004370"/>
    </source>
</evidence>
<evidence type="ECO:0000256" key="10">
    <source>
        <dbReference type="HAMAP-Rule" id="MF_03105"/>
    </source>
</evidence>
<evidence type="ECO:0000256" key="8">
    <source>
        <dbReference type="ARBA" id="ARBA00023128"/>
    </source>
</evidence>
<dbReference type="CDD" id="cd21673">
    <property type="entry name" value="SMP_Mdm34"/>
    <property type="match status" value="1"/>
</dbReference>
<evidence type="ECO:0000256" key="2">
    <source>
        <dbReference type="ARBA" id="ARBA00022448"/>
    </source>
</evidence>
<evidence type="ECO:0000256" key="11">
    <source>
        <dbReference type="SAM" id="MobiDB-lite"/>
    </source>
</evidence>
<reference evidence="13 14" key="1">
    <citation type="submission" date="2013-12" db="EMBL/GenBank/DDBJ databases">
        <title>The Genome Sequence of Candida albicans P78048.</title>
        <authorList>
            <consortium name="The Broad Institute Genome Sequencing Platform"/>
            <consortium name="The Broad Institute Genome Sequencing Center for Infectious Disease"/>
            <person name="Cuomo C."/>
            <person name="Bennett R."/>
            <person name="Hirakawa M."/>
            <person name="Noverr M."/>
            <person name="Mitchell A."/>
            <person name="Young S.K."/>
            <person name="Zeng Q."/>
            <person name="Gargeya S."/>
            <person name="Fitzgerald M."/>
            <person name="Abouelleil A."/>
            <person name="Alvarado L."/>
            <person name="Berlin A.M."/>
            <person name="Chapman S.B."/>
            <person name="Dewar J."/>
            <person name="Goldberg J."/>
            <person name="Griggs A."/>
            <person name="Gujja S."/>
            <person name="Hansen M."/>
            <person name="Howarth C."/>
            <person name="Imamovic A."/>
            <person name="Larimer J."/>
            <person name="McCowan C."/>
            <person name="Murphy C."/>
            <person name="Pearson M."/>
            <person name="Priest M."/>
            <person name="Roberts A."/>
            <person name="Saif S."/>
            <person name="Shea T."/>
            <person name="Sykes S."/>
            <person name="Wortman J."/>
            <person name="Nusbaum C."/>
            <person name="Birren B."/>
        </authorList>
    </citation>
    <scope>NUCLEOTIDE SEQUENCE [LARGE SCALE GENOMIC DNA]</scope>
    <source>
        <strain evidence="13 14">P78048</strain>
    </source>
</reference>
<dbReference type="GO" id="GO:0032865">
    <property type="term" value="C:ERMES complex"/>
    <property type="evidence" value="ECO:0007669"/>
    <property type="project" value="UniProtKB-UniRule"/>
</dbReference>
<keyword evidence="6" id="KW-0445">Lipid transport</keyword>
<comment type="subcellular location">
    <subcellularLocation>
        <location evidence="1">Membrane</location>
    </subcellularLocation>
    <subcellularLocation>
        <location evidence="10">Mitochondrion outer membrane</location>
        <topology evidence="10">Multi-pass membrane protein</topology>
    </subcellularLocation>
    <text evidence="10">The ERMES/MDM complex localizes to a few discrete foci (around 10 per single cell), that represent mitochondria-endoplasmic reticulum junctions. These foci are often found next to mtDNA nucleoids.</text>
</comment>
<organism evidence="13 14">
    <name type="scientific">Candida albicans P78048</name>
    <dbReference type="NCBI Taxonomy" id="1094989"/>
    <lineage>
        <taxon>Eukaryota</taxon>
        <taxon>Fungi</taxon>
        <taxon>Dikarya</taxon>
        <taxon>Ascomycota</taxon>
        <taxon>Saccharomycotina</taxon>
        <taxon>Pichiomycetes</taxon>
        <taxon>Debaryomycetaceae</taxon>
        <taxon>Candida/Lodderomyces clade</taxon>
        <taxon>Candida</taxon>
    </lineage>
</organism>
<evidence type="ECO:0000313" key="14">
    <source>
        <dbReference type="Proteomes" id="UP000030161"/>
    </source>
</evidence>
<feature type="region of interest" description="Disordered" evidence="11">
    <location>
        <begin position="572"/>
        <end position="592"/>
    </location>
</feature>
<accession>A0AB34Q2B4</accession>
<comment type="caution">
    <text evidence="13">The sequence shown here is derived from an EMBL/GenBank/DDBJ whole genome shotgun (WGS) entry which is preliminary data.</text>
</comment>
<feature type="region of interest" description="Disordered" evidence="11">
    <location>
        <begin position="364"/>
        <end position="391"/>
    </location>
</feature>
<evidence type="ECO:0000313" key="13">
    <source>
        <dbReference type="EMBL" id="KGR21641.1"/>
    </source>
</evidence>
<feature type="compositionally biased region" description="Polar residues" evidence="11">
    <location>
        <begin position="577"/>
        <end position="587"/>
    </location>
</feature>
<evidence type="ECO:0000256" key="4">
    <source>
        <dbReference type="ARBA" id="ARBA00022692"/>
    </source>
</evidence>
<sequence length="622" mass="70155">MSFKVNWNSLETEPLTNWTKELLTSALNSGKSPNILALNITIKDLNFGKIAPDFEILEIGELDRDRFRGIFKIDYQGDFHLTLHTKVQANPLNIYYHNSLEKEVCNYSQDEFITPNFLLSNEQFAIPLDLKLSDIKINGIGIIVFSKSKGLTLVFRNDPLDSIKVSSTFDTVQVLANFLQKQIENQIRDLFRETLPTLIHQLSLKYLSLDNNINEIKSKLSQQDSVSMTNNELASSLKLFDDEENEFPLIYSSKNLQKNMQLFKSRETFRLSAPKFKNIVQRTRLDKFTKSYPNLLNSLYANNADLQHRFVNNINHGHNNNSNTSSNGIPIELLVSHDDKQHYDKTDDLLKDISSIQANNFYKYSNKDAPNKPKRRRIKVHKKSKVKQDDNTVKASELQNVDSTFMESRSISPQETIDTTSTLIESAPMTRNVSTNIKSPTLETMSTGSSSSASSQVIAHPTPKRAYQPADTTVSTTTINKENHIDYIKARNLYQDFIQMSQSPGYYDKVISNGGGIGLGNSGGNYFGFNGNGNGLERTMSASPIKHLNKDKKSINYIDTSKINEKLNQFRLDGGKNSANTNNSSGGKNFRPGFTRNESNGQQGILFEAFNFPSVAPPPPYC</sequence>
<name>A0AB34Q2B4_CANAX</name>
<keyword evidence="2" id="KW-0813">Transport</keyword>
<dbReference type="EMBL" id="AJIX01000003">
    <property type="protein sequence ID" value="KGR21641.1"/>
    <property type="molecule type" value="Genomic_DNA"/>
</dbReference>
<comment type="subunit">
    <text evidence="10">Component of the ER-mitochondria encounter structure (ERMES) or MDM complex, composed of MMM1, MDM10, MDM12 and MDM34.</text>
</comment>
<evidence type="ECO:0000259" key="12">
    <source>
        <dbReference type="PROSITE" id="PS51847"/>
    </source>
</evidence>
<dbReference type="PANTHER" id="PTHR28185">
    <property type="entry name" value="MITOCHONDRIAL DISTRIBUTION AND MORPHOLOGY PROTEIN 34"/>
    <property type="match status" value="1"/>
</dbReference>
<dbReference type="AlphaFoldDB" id="A0AB34Q2B4"/>
<keyword evidence="9 10" id="KW-0472">Membrane</keyword>
<dbReference type="GO" id="GO:0015914">
    <property type="term" value="P:phospholipid transport"/>
    <property type="evidence" value="ECO:0007669"/>
    <property type="project" value="TreeGrafter"/>
</dbReference>